<evidence type="ECO:0000313" key="1">
    <source>
        <dbReference type="EMBL" id="MYL54181.1"/>
    </source>
</evidence>
<proteinExistence type="predicted"/>
<accession>A0ACC7VJ24</accession>
<name>A0ACC7VJ24_9BACI</name>
<keyword evidence="2" id="KW-1185">Reference proteome</keyword>
<gene>
    <name evidence="1" type="ORF">GLW08_12620</name>
</gene>
<dbReference type="EMBL" id="WMEU01000003">
    <property type="protein sequence ID" value="MYL54181.1"/>
    <property type="molecule type" value="Genomic_DNA"/>
</dbReference>
<sequence length="94" mass="11514">MSKYDKLQLLQDYIAEHGFKTHIYIYVKHNTRYKKLKLYITNPDFGEQEYIVKNNAPAYRKGSIYWRFKTLTDLYEKYEVRTEGEQYMTPLSER</sequence>
<comment type="caution">
    <text evidence="1">The sequence shown here is derived from an EMBL/GenBank/DDBJ whole genome shotgun (WGS) entry which is preliminary data.</text>
</comment>
<reference evidence="1" key="1">
    <citation type="submission" date="2019-11" db="EMBL/GenBank/DDBJ databases">
        <title>Genome sequences of 17 halophilic strains isolated from different environments.</title>
        <authorList>
            <person name="Furrow R.E."/>
        </authorList>
    </citation>
    <scope>NUCLEOTIDE SEQUENCE</scope>
    <source>
        <strain evidence="1">22510_22_Filter</strain>
    </source>
</reference>
<dbReference type="Proteomes" id="UP000466692">
    <property type="component" value="Unassembled WGS sequence"/>
</dbReference>
<protein>
    <submittedName>
        <fullName evidence="1">Uncharacterized protein</fullName>
    </submittedName>
</protein>
<evidence type="ECO:0000313" key="2">
    <source>
        <dbReference type="Proteomes" id="UP000466692"/>
    </source>
</evidence>
<organism evidence="1 2">
    <name type="scientific">Pontibacillus yanchengensis</name>
    <dbReference type="NCBI Taxonomy" id="462910"/>
    <lineage>
        <taxon>Bacteria</taxon>
        <taxon>Bacillati</taxon>
        <taxon>Bacillota</taxon>
        <taxon>Bacilli</taxon>
        <taxon>Bacillales</taxon>
        <taxon>Bacillaceae</taxon>
        <taxon>Pontibacillus</taxon>
    </lineage>
</organism>